<dbReference type="EMBL" id="JBBWWQ010000020">
    <property type="protein sequence ID" value="KAK8916562.1"/>
    <property type="molecule type" value="Genomic_DNA"/>
</dbReference>
<dbReference type="Proteomes" id="UP001418222">
    <property type="component" value="Unassembled WGS sequence"/>
</dbReference>
<dbReference type="PROSITE" id="PS50808">
    <property type="entry name" value="ZF_BED"/>
    <property type="match status" value="1"/>
</dbReference>
<dbReference type="InterPro" id="IPR012337">
    <property type="entry name" value="RNaseH-like_sf"/>
</dbReference>
<keyword evidence="8" id="KW-1185">Reference proteome</keyword>
<feature type="domain" description="BED-type" evidence="6">
    <location>
        <begin position="3"/>
        <end position="60"/>
    </location>
</feature>
<sequence>MVRGRDACWEHCVLVDATRQKVMCNYCHREFSGGVYRMKFHLAQIKNKDIVPCAEVPVDVRDVIHSMLSTPKKHKTLKRRKIEQALAGSQNSSSASGGYRADNAVSSGQQGSICPSMLLPRPSPSVPPTIDDDKKQKFDEADKKIALFFFHNSIPFNAARSTHYQSMIDAVAECGAGYKPPSYDVFRTALLEKIKCEIHETFKKSKDHWKETGCSILCDSWSDGRSKSLLVFSVSSSKGTIYLKSIDASSRPDDAYYLVDLFESIISEVGLENIVQIVTDNAPNYACAASLLLKRYPSLFWSPCASYSIERMLEDISKLENVGSVLEEARSIAQYIYSNEWVLNVMRKFTGGQELIRPKLARFVKNFLCLRSIVVHEDSLKRMFSHSDWLSSTQSRRPEAQVIKSLLYLDGFWKSSHEAVSVSEPFVKLLRVVDGDIAAMGYVYEGIERAKLTIKMFYNGCEEKYLPFWEIIDRRWSVQLQSHLPAAAAFLNPTLFYNPVYKFDKNMRNGFHAAMWKMFSEEKDRIELTKEQPLYLNAQGALGSDFATLGRTLNSPDISRPLPSSCPTAGRRQFHHHW</sequence>
<evidence type="ECO:0000256" key="2">
    <source>
        <dbReference type="ARBA" id="ARBA00022771"/>
    </source>
</evidence>
<dbReference type="Pfam" id="PF02892">
    <property type="entry name" value="zf-BED"/>
    <property type="match status" value="1"/>
</dbReference>
<evidence type="ECO:0000256" key="1">
    <source>
        <dbReference type="ARBA" id="ARBA00022723"/>
    </source>
</evidence>
<protein>
    <recommendedName>
        <fullName evidence="6">BED-type domain-containing protein</fullName>
    </recommendedName>
</protein>
<feature type="region of interest" description="Disordered" evidence="5">
    <location>
        <begin position="558"/>
        <end position="578"/>
    </location>
</feature>
<dbReference type="AlphaFoldDB" id="A0AAP0FV05"/>
<evidence type="ECO:0000256" key="5">
    <source>
        <dbReference type="SAM" id="MobiDB-lite"/>
    </source>
</evidence>
<evidence type="ECO:0000313" key="7">
    <source>
        <dbReference type="EMBL" id="KAK8916562.1"/>
    </source>
</evidence>
<evidence type="ECO:0000256" key="3">
    <source>
        <dbReference type="ARBA" id="ARBA00022833"/>
    </source>
</evidence>
<dbReference type="SUPFAM" id="SSF53098">
    <property type="entry name" value="Ribonuclease H-like"/>
    <property type="match status" value="1"/>
</dbReference>
<comment type="caution">
    <text evidence="7">The sequence shown here is derived from an EMBL/GenBank/DDBJ whole genome shotgun (WGS) entry which is preliminary data.</text>
</comment>
<evidence type="ECO:0000313" key="8">
    <source>
        <dbReference type="Proteomes" id="UP001418222"/>
    </source>
</evidence>
<feature type="compositionally biased region" description="Low complexity" evidence="5">
    <location>
        <begin position="85"/>
        <end position="98"/>
    </location>
</feature>
<feature type="region of interest" description="Disordered" evidence="5">
    <location>
        <begin position="85"/>
        <end position="110"/>
    </location>
</feature>
<proteinExistence type="predicted"/>
<dbReference type="GO" id="GO:0003677">
    <property type="term" value="F:DNA binding"/>
    <property type="evidence" value="ECO:0007669"/>
    <property type="project" value="InterPro"/>
</dbReference>
<keyword evidence="3" id="KW-0862">Zinc</keyword>
<dbReference type="InterPro" id="IPR007021">
    <property type="entry name" value="DUF659"/>
</dbReference>
<organism evidence="7 8">
    <name type="scientific">Platanthera zijinensis</name>
    <dbReference type="NCBI Taxonomy" id="2320716"/>
    <lineage>
        <taxon>Eukaryota</taxon>
        <taxon>Viridiplantae</taxon>
        <taxon>Streptophyta</taxon>
        <taxon>Embryophyta</taxon>
        <taxon>Tracheophyta</taxon>
        <taxon>Spermatophyta</taxon>
        <taxon>Magnoliopsida</taxon>
        <taxon>Liliopsida</taxon>
        <taxon>Asparagales</taxon>
        <taxon>Orchidaceae</taxon>
        <taxon>Orchidoideae</taxon>
        <taxon>Orchideae</taxon>
        <taxon>Orchidinae</taxon>
        <taxon>Platanthera</taxon>
    </lineage>
</organism>
<name>A0AAP0FV05_9ASPA</name>
<evidence type="ECO:0000256" key="4">
    <source>
        <dbReference type="PROSITE-ProRule" id="PRU00027"/>
    </source>
</evidence>
<dbReference type="PANTHER" id="PTHR32166">
    <property type="entry name" value="OSJNBA0013A04.12 PROTEIN"/>
    <property type="match status" value="1"/>
</dbReference>
<dbReference type="GO" id="GO:0008270">
    <property type="term" value="F:zinc ion binding"/>
    <property type="evidence" value="ECO:0007669"/>
    <property type="project" value="UniProtKB-KW"/>
</dbReference>
<gene>
    <name evidence="7" type="ORF">KSP39_PZI022505</name>
</gene>
<evidence type="ECO:0000259" key="6">
    <source>
        <dbReference type="PROSITE" id="PS50808"/>
    </source>
</evidence>
<keyword evidence="1" id="KW-0479">Metal-binding</keyword>
<dbReference type="InterPro" id="IPR003656">
    <property type="entry name" value="Znf_BED"/>
</dbReference>
<dbReference type="PANTHER" id="PTHR32166:SF123">
    <property type="entry name" value="BED-TYPE DOMAIN-CONTAINING PROTEIN"/>
    <property type="match status" value="1"/>
</dbReference>
<reference evidence="7 8" key="1">
    <citation type="journal article" date="2022" name="Nat. Plants">
        <title>Genomes of leafy and leafless Platanthera orchids illuminate the evolution of mycoheterotrophy.</title>
        <authorList>
            <person name="Li M.H."/>
            <person name="Liu K.W."/>
            <person name="Li Z."/>
            <person name="Lu H.C."/>
            <person name="Ye Q.L."/>
            <person name="Zhang D."/>
            <person name="Wang J.Y."/>
            <person name="Li Y.F."/>
            <person name="Zhong Z.M."/>
            <person name="Liu X."/>
            <person name="Yu X."/>
            <person name="Liu D.K."/>
            <person name="Tu X.D."/>
            <person name="Liu B."/>
            <person name="Hao Y."/>
            <person name="Liao X.Y."/>
            <person name="Jiang Y.T."/>
            <person name="Sun W.H."/>
            <person name="Chen J."/>
            <person name="Chen Y.Q."/>
            <person name="Ai Y."/>
            <person name="Zhai J.W."/>
            <person name="Wu S.S."/>
            <person name="Zhou Z."/>
            <person name="Hsiao Y.Y."/>
            <person name="Wu W.L."/>
            <person name="Chen Y.Y."/>
            <person name="Lin Y.F."/>
            <person name="Hsu J.L."/>
            <person name="Li C.Y."/>
            <person name="Wang Z.W."/>
            <person name="Zhao X."/>
            <person name="Zhong W.Y."/>
            <person name="Ma X.K."/>
            <person name="Ma L."/>
            <person name="Huang J."/>
            <person name="Chen G.Z."/>
            <person name="Huang M.Z."/>
            <person name="Huang L."/>
            <person name="Peng D.H."/>
            <person name="Luo Y.B."/>
            <person name="Zou S.Q."/>
            <person name="Chen S.P."/>
            <person name="Lan S."/>
            <person name="Tsai W.C."/>
            <person name="Van de Peer Y."/>
            <person name="Liu Z.J."/>
        </authorList>
    </citation>
    <scope>NUCLEOTIDE SEQUENCE [LARGE SCALE GENOMIC DNA]</scope>
    <source>
        <strain evidence="7">Lor287</strain>
    </source>
</reference>
<keyword evidence="2 4" id="KW-0863">Zinc-finger</keyword>
<accession>A0AAP0FV05</accession>
<dbReference type="Pfam" id="PF04937">
    <property type="entry name" value="DUF659"/>
    <property type="match status" value="1"/>
</dbReference>